<proteinExistence type="predicted"/>
<accession>A0A3P7EFB1</accession>
<name>A0A3P7EFB1_WUCBA</name>
<sequence length="169" mass="18569">MATRDSGIPQQALQTSADNKNISGDGDGFLLKKIILDDEGHSKKESGSIVEDAVTGLSYQAYKQDHNYGRRSGNAQKNDGENGEKFPIIGGLASYIGDEISKVPAGHHFRDANLGHFSRSHNSGMHRKISGMDSHTSCRIYSGIVGGCRTSQMRRQVFANEEYERFLFS</sequence>
<evidence type="ECO:0000313" key="2">
    <source>
        <dbReference type="EMBL" id="VDM15154.1"/>
    </source>
</evidence>
<dbReference type="AlphaFoldDB" id="A0A3P7EFB1"/>
<dbReference type="Proteomes" id="UP000270924">
    <property type="component" value="Unassembled WGS sequence"/>
</dbReference>
<keyword evidence="3" id="KW-1185">Reference proteome</keyword>
<dbReference type="EMBL" id="UYWW01007227">
    <property type="protein sequence ID" value="VDM15154.1"/>
    <property type="molecule type" value="Genomic_DNA"/>
</dbReference>
<evidence type="ECO:0000256" key="1">
    <source>
        <dbReference type="SAM" id="MobiDB-lite"/>
    </source>
</evidence>
<gene>
    <name evidence="2" type="ORF">WBA_LOCUS8540</name>
</gene>
<feature type="region of interest" description="Disordered" evidence="1">
    <location>
        <begin position="1"/>
        <end position="25"/>
    </location>
</feature>
<feature type="compositionally biased region" description="Polar residues" evidence="1">
    <location>
        <begin position="8"/>
        <end position="22"/>
    </location>
</feature>
<dbReference type="InParanoid" id="A0A3P7EFB1"/>
<protein>
    <submittedName>
        <fullName evidence="2">Uncharacterized protein</fullName>
    </submittedName>
</protein>
<evidence type="ECO:0000313" key="3">
    <source>
        <dbReference type="Proteomes" id="UP000270924"/>
    </source>
</evidence>
<reference evidence="2 3" key="1">
    <citation type="submission" date="2018-11" db="EMBL/GenBank/DDBJ databases">
        <authorList>
            <consortium name="Pathogen Informatics"/>
        </authorList>
    </citation>
    <scope>NUCLEOTIDE SEQUENCE [LARGE SCALE GENOMIC DNA]</scope>
</reference>
<organism evidence="2 3">
    <name type="scientific">Wuchereria bancrofti</name>
    <dbReference type="NCBI Taxonomy" id="6293"/>
    <lineage>
        <taxon>Eukaryota</taxon>
        <taxon>Metazoa</taxon>
        <taxon>Ecdysozoa</taxon>
        <taxon>Nematoda</taxon>
        <taxon>Chromadorea</taxon>
        <taxon>Rhabditida</taxon>
        <taxon>Spirurina</taxon>
        <taxon>Spiruromorpha</taxon>
        <taxon>Filarioidea</taxon>
        <taxon>Onchocercidae</taxon>
        <taxon>Wuchereria</taxon>
    </lineage>
</organism>